<dbReference type="AlphaFoldDB" id="A0A812IBB4"/>
<dbReference type="SUPFAM" id="SSF57184">
    <property type="entry name" value="Growth factor receptor domain"/>
    <property type="match status" value="1"/>
</dbReference>
<evidence type="ECO:0000256" key="1">
    <source>
        <dbReference type="SAM" id="Phobius"/>
    </source>
</evidence>
<dbReference type="Proteomes" id="UP000604046">
    <property type="component" value="Unassembled WGS sequence"/>
</dbReference>
<feature type="domain" description="EGF-like" evidence="2">
    <location>
        <begin position="108"/>
        <end position="121"/>
    </location>
</feature>
<dbReference type="SMART" id="SM01411">
    <property type="entry name" value="Ephrin_rec_like"/>
    <property type="match status" value="3"/>
</dbReference>
<keyword evidence="1" id="KW-0812">Transmembrane</keyword>
<dbReference type="Pfam" id="PF07699">
    <property type="entry name" value="Ephrin_rec_like"/>
    <property type="match status" value="1"/>
</dbReference>
<evidence type="ECO:0000313" key="4">
    <source>
        <dbReference type="Proteomes" id="UP000604046"/>
    </source>
</evidence>
<dbReference type="PANTHER" id="PTHR11319">
    <property type="entry name" value="G PROTEIN-COUPLED RECEPTOR-RELATED"/>
    <property type="match status" value="1"/>
</dbReference>
<keyword evidence="1" id="KW-1133">Transmembrane helix</keyword>
<accession>A0A812IBB4</accession>
<reference evidence="3" key="1">
    <citation type="submission" date="2021-02" db="EMBL/GenBank/DDBJ databases">
        <authorList>
            <person name="Dougan E. K."/>
            <person name="Rhodes N."/>
            <person name="Thang M."/>
            <person name="Chan C."/>
        </authorList>
    </citation>
    <scope>NUCLEOTIDE SEQUENCE</scope>
</reference>
<comment type="caution">
    <text evidence="3">The sequence shown here is derived from an EMBL/GenBank/DDBJ whole genome shotgun (WGS) entry which is preliminary data.</text>
</comment>
<dbReference type="OrthoDB" id="411811at2759"/>
<evidence type="ECO:0000313" key="3">
    <source>
        <dbReference type="EMBL" id="CAE7029994.1"/>
    </source>
</evidence>
<dbReference type="EMBL" id="CAJNDS010000224">
    <property type="protein sequence ID" value="CAE7029994.1"/>
    <property type="molecule type" value="Genomic_DNA"/>
</dbReference>
<dbReference type="InterPro" id="IPR009030">
    <property type="entry name" value="Growth_fac_rcpt_cys_sf"/>
</dbReference>
<dbReference type="InterPro" id="IPR011641">
    <property type="entry name" value="Tyr-kin_ephrin_A/B_rcpt-like"/>
</dbReference>
<dbReference type="Gene3D" id="2.10.50.10">
    <property type="entry name" value="Tumor Necrosis Factor Receptor, subunit A, domain 2"/>
    <property type="match status" value="3"/>
</dbReference>
<gene>
    <name evidence="3" type="primary">Svep1</name>
    <name evidence="3" type="ORF">SNAT2548_LOCUS3614</name>
</gene>
<evidence type="ECO:0000259" key="2">
    <source>
        <dbReference type="PROSITE" id="PS01186"/>
    </source>
</evidence>
<proteinExistence type="predicted"/>
<dbReference type="Pfam" id="PF24633">
    <property type="entry name" value="DUF7630"/>
    <property type="match status" value="1"/>
</dbReference>
<dbReference type="InterPro" id="IPR056047">
    <property type="entry name" value="CRMPA-like_DUF7630"/>
</dbReference>
<organism evidence="3 4">
    <name type="scientific">Symbiodinium natans</name>
    <dbReference type="NCBI Taxonomy" id="878477"/>
    <lineage>
        <taxon>Eukaryota</taxon>
        <taxon>Sar</taxon>
        <taxon>Alveolata</taxon>
        <taxon>Dinophyceae</taxon>
        <taxon>Suessiales</taxon>
        <taxon>Symbiodiniaceae</taxon>
        <taxon>Symbiodinium</taxon>
    </lineage>
</organism>
<dbReference type="PANTHER" id="PTHR11319:SF35">
    <property type="entry name" value="OUTER MEMBRANE PROTEIN PMPC-RELATED"/>
    <property type="match status" value="1"/>
</dbReference>
<keyword evidence="1" id="KW-0472">Membrane</keyword>
<keyword evidence="4" id="KW-1185">Reference proteome</keyword>
<dbReference type="PROSITE" id="PS01186">
    <property type="entry name" value="EGF_2"/>
    <property type="match status" value="1"/>
</dbReference>
<sequence length="473" mass="51410">MVLQASDCVCLPGYGYDSVRQECDPCQRGEYKSTLADENCVKCGTSRSTEWTGSTGPSECKCDTGLFEEGGLCIACDIGYYCDGSGEKQACPSNSTTSRTKAFGSQECVCKPGYQRTGTSCQPCPREFYKPGDGDEQCSDRCPPGADSELGAVRRDDCFCKPNHTAELDERGDLAGCANCLFYSGLTCPGGFEKNGSSHAQPLAKEGWFRTGNITAIECTILQANSTSVCIGGTEECQAEPGQGRCSGDFPNECVQGSTGVLCGECSEGYARELRMEPCTSCIKQNMAWLLATILFDMVQISGLNFAMAWIVARGASQVKFALHSAMIRQVLHWKNACSILTDFELDRLLPFPWSERQAEAEDRCAGASCSLLRFPWPRELKAALDDFFTMLDVLPSANVYFSIACRSEKLFDDKDDKVHAKRLVPSLYYLGLPILSATCTILLCGILVYIVVPSGKKCGIFFSEAARETGPC</sequence>
<dbReference type="InterPro" id="IPR000742">
    <property type="entry name" value="EGF"/>
</dbReference>
<protein>
    <submittedName>
        <fullName evidence="3">Svep1 protein</fullName>
    </submittedName>
</protein>
<feature type="transmembrane region" description="Helical" evidence="1">
    <location>
        <begin position="428"/>
        <end position="453"/>
    </location>
</feature>
<name>A0A812IBB4_9DINO</name>